<accession>A0A2R4P2Q4</accession>
<keyword evidence="1" id="KW-0732">Signal</keyword>
<dbReference type="Proteomes" id="UP000241854">
    <property type="component" value="Chromosome"/>
</dbReference>
<evidence type="ECO:0000256" key="1">
    <source>
        <dbReference type="SAM" id="SignalP"/>
    </source>
</evidence>
<dbReference type="OMA" id="ACAVCSF"/>
<gene>
    <name evidence="2" type="ORF">CCS77_1873</name>
</gene>
<feature type="signal peptide" evidence="1">
    <location>
        <begin position="1"/>
        <end position="21"/>
    </location>
</feature>
<reference evidence="2 3" key="1">
    <citation type="journal article" date="2018" name="Emerg. Microbes Infect.">
        <title>Genomic analysis of oral Campylobacter concisus strains identified a potential bacterial molecular marker associated with active Crohn's disease.</title>
        <authorList>
            <person name="Liu F."/>
            <person name="Ma R."/>
            <person name="Tay C.Y.A."/>
            <person name="Octavia S."/>
            <person name="Lan R."/>
            <person name="Chung H.K.L."/>
            <person name="Riordan S.M."/>
            <person name="Grimm M.C."/>
            <person name="Leong R.W."/>
            <person name="Tanaka M.M."/>
            <person name="Connor S."/>
            <person name="Zhang L."/>
        </authorList>
    </citation>
    <scope>NUCLEOTIDE SEQUENCE [LARGE SCALE GENOMIC DNA]</scope>
    <source>
        <strain evidence="2 3">P2CDO4</strain>
    </source>
</reference>
<evidence type="ECO:0000313" key="3">
    <source>
        <dbReference type="Proteomes" id="UP000241854"/>
    </source>
</evidence>
<dbReference type="EMBL" id="CP021642">
    <property type="protein sequence ID" value="AVX44934.1"/>
    <property type="molecule type" value="Genomic_DNA"/>
</dbReference>
<protein>
    <submittedName>
        <fullName evidence="2">Putative outer membrane protein</fullName>
    </submittedName>
</protein>
<organism evidence="2 3">
    <name type="scientific">Campylobacter concisus</name>
    <dbReference type="NCBI Taxonomy" id="199"/>
    <lineage>
        <taxon>Bacteria</taxon>
        <taxon>Pseudomonadati</taxon>
        <taxon>Campylobacterota</taxon>
        <taxon>Epsilonproteobacteria</taxon>
        <taxon>Campylobacterales</taxon>
        <taxon>Campylobacteraceae</taxon>
        <taxon>Campylobacter</taxon>
    </lineage>
</organism>
<feature type="chain" id="PRO_5015323453" evidence="1">
    <location>
        <begin position="22"/>
        <end position="195"/>
    </location>
</feature>
<dbReference type="Gene3D" id="2.40.160.20">
    <property type="match status" value="1"/>
</dbReference>
<evidence type="ECO:0000313" key="2">
    <source>
        <dbReference type="EMBL" id="AVX44934.1"/>
    </source>
</evidence>
<dbReference type="RefSeq" id="WP_012140608.1">
    <property type="nucleotide sequence ID" value="NZ_CP021642.1"/>
</dbReference>
<sequence length="195" mass="21848">MKSSFLKASMIACAVCSFAMAEGAFIGYEGGYSFASNWKEKTTDGESASVRKGQFNSGVKAGYDFDSFRAYGAYFYSFQTKKQIEDDDDRFTVKWKKHSLLAGVDYTPSITEDIKLVAGGYTGVSRLLISRDDENKKFYDTGFVLGAKFGAEYLLDQNNILEAGIKTDYTFYKADDVSRVRESNIGLYVGYTYKF</sequence>
<dbReference type="SUPFAM" id="SSF56925">
    <property type="entry name" value="OMPA-like"/>
    <property type="match status" value="1"/>
</dbReference>
<dbReference type="AlphaFoldDB" id="A0A2R4P2Q4"/>
<proteinExistence type="predicted"/>
<name>A0A2R4P2Q4_9BACT</name>
<dbReference type="InterPro" id="IPR011250">
    <property type="entry name" value="OMP/PagP_B-barrel"/>
</dbReference>